<proteinExistence type="predicted"/>
<evidence type="ECO:0000313" key="2">
    <source>
        <dbReference type="Proteomes" id="UP000076501"/>
    </source>
</evidence>
<comment type="caution">
    <text evidence="1">The sequence shown here is derived from an EMBL/GenBank/DDBJ whole genome shotgun (WGS) entry which is preliminary data.</text>
</comment>
<gene>
    <name evidence="1" type="ORF">B4082_0627</name>
</gene>
<evidence type="ECO:0000313" key="1">
    <source>
        <dbReference type="EMBL" id="KZD40828.1"/>
    </source>
</evidence>
<dbReference type="RefSeq" id="WP_161940507.1">
    <property type="nucleotide sequence ID" value="NZ_LJKA01000005.1"/>
</dbReference>
<protein>
    <submittedName>
        <fullName evidence="1">Uncharacterized protein</fullName>
    </submittedName>
</protein>
<sequence>MKNKNDLGEKDVTSDVNAFAESFEWMYKKESVTADSIRKKSLGKYNIEYRF</sequence>
<dbReference type="EMBL" id="LJKA01000005">
    <property type="protein sequence ID" value="KZD40828.1"/>
    <property type="molecule type" value="Genomic_DNA"/>
</dbReference>
<dbReference type="AlphaFoldDB" id="A0A162NEH4"/>
<accession>A0A162NEH4</accession>
<name>A0A162NEH4_BACCE</name>
<dbReference type="PATRIC" id="fig|1396.539.peg.4895"/>
<dbReference type="Proteomes" id="UP000076501">
    <property type="component" value="Unassembled WGS sequence"/>
</dbReference>
<organism evidence="1 2">
    <name type="scientific">Bacillus cereus</name>
    <dbReference type="NCBI Taxonomy" id="1396"/>
    <lineage>
        <taxon>Bacteria</taxon>
        <taxon>Bacillati</taxon>
        <taxon>Bacillota</taxon>
        <taxon>Bacilli</taxon>
        <taxon>Bacillales</taxon>
        <taxon>Bacillaceae</taxon>
        <taxon>Bacillus</taxon>
        <taxon>Bacillus cereus group</taxon>
    </lineage>
</organism>
<reference evidence="1 2" key="1">
    <citation type="submission" date="2015-09" db="EMBL/GenBank/DDBJ databases">
        <title>Bacillus cereus food isolates.</title>
        <authorList>
            <person name="Boekhorst J."/>
        </authorList>
    </citation>
    <scope>NUCLEOTIDE SEQUENCE [LARGE SCALE GENOMIC DNA]</scope>
    <source>
        <strain evidence="1 2">B4082</strain>
    </source>
</reference>